<sequence length="514" mass="57464">MDAIDGPNGVPMDTLPARSVSDHTLVSHSLGHREDRESGRAVNGRCGSGGGGEGVRVMNGHRLPSYVGISCAISGYSDYNRYSSSLRNSCTRRDISVALKNSTREPVNRLNDSLNRKNSLISEALITSRHNVSEDIENSGTDRSTDLTNNDISSDLNDKNSLLEQRIASLYGNTFAKDWRESRTRSRHKFDTPFSLAKQRSPSCPPIRKSTTNKTPTPLPMPVPTPPSIHKSSEHTNPVNNQIDHRIHTHSKTPKELPNCEIQTKEPVKQLEPQNYRSIEDNSQTAAKVTNNVSETQSAKPIESSDSLSEHEIQSPQTTPSCQRDGNWFLSELNKTTQQIQQNIDLTENLLKTDDSLMGEEFCGKLRAAIGKANLLINKKFQQFHELCLKNISQSNCEQFVTTNDDLQGFWDMMSIQVIDINDTFAQIYTLHASGWNKDFDVVLPKKMTSTPTKTVKSRKSTPKGSPVKACDETNTDRESERRNRLKEAKRKARLKASAADEEITIFIPSKNIQ</sequence>
<evidence type="ECO:0000256" key="1">
    <source>
        <dbReference type="ARBA" id="ARBA00008839"/>
    </source>
</evidence>
<dbReference type="EMBL" id="OC859873">
    <property type="protein sequence ID" value="CAD7628035.1"/>
    <property type="molecule type" value="Genomic_DNA"/>
</dbReference>
<evidence type="ECO:0000313" key="4">
    <source>
        <dbReference type="Proteomes" id="UP000759131"/>
    </source>
</evidence>
<organism evidence="3">
    <name type="scientific">Medioppia subpectinata</name>
    <dbReference type="NCBI Taxonomy" id="1979941"/>
    <lineage>
        <taxon>Eukaryota</taxon>
        <taxon>Metazoa</taxon>
        <taxon>Ecdysozoa</taxon>
        <taxon>Arthropoda</taxon>
        <taxon>Chelicerata</taxon>
        <taxon>Arachnida</taxon>
        <taxon>Acari</taxon>
        <taxon>Acariformes</taxon>
        <taxon>Sarcoptiformes</taxon>
        <taxon>Oribatida</taxon>
        <taxon>Brachypylina</taxon>
        <taxon>Oppioidea</taxon>
        <taxon>Oppiidae</taxon>
        <taxon>Medioppia</taxon>
    </lineage>
</organism>
<dbReference type="OrthoDB" id="10036956at2759"/>
<dbReference type="AlphaFoldDB" id="A0A7R9Q0U0"/>
<feature type="region of interest" description="Disordered" evidence="2">
    <location>
        <begin position="25"/>
        <end position="54"/>
    </location>
</feature>
<feature type="compositionally biased region" description="Pro residues" evidence="2">
    <location>
        <begin position="217"/>
        <end position="227"/>
    </location>
</feature>
<dbReference type="GO" id="GO:0060090">
    <property type="term" value="F:molecular adaptor activity"/>
    <property type="evidence" value="ECO:0007669"/>
    <property type="project" value="TreeGrafter"/>
</dbReference>
<feature type="region of interest" description="Disordered" evidence="2">
    <location>
        <begin position="195"/>
        <end position="322"/>
    </location>
</feature>
<feature type="compositionally biased region" description="Polar residues" evidence="2">
    <location>
        <begin position="138"/>
        <end position="152"/>
    </location>
</feature>
<protein>
    <submittedName>
        <fullName evidence="3">Uncharacterized protein</fullName>
    </submittedName>
</protein>
<dbReference type="PANTHER" id="PTHR12353">
    <property type="entry name" value="DISKS LARGE-ASSOCIATED PROTEIN DAP SAP90/PSD-95-ASSOCIATED PROTEIN"/>
    <property type="match status" value="1"/>
</dbReference>
<dbReference type="GO" id="GO:0023052">
    <property type="term" value="P:signaling"/>
    <property type="evidence" value="ECO:0007669"/>
    <property type="project" value="InterPro"/>
</dbReference>
<feature type="region of interest" description="Disordered" evidence="2">
    <location>
        <begin position="132"/>
        <end position="152"/>
    </location>
</feature>
<reference evidence="3" key="1">
    <citation type="submission" date="2020-11" db="EMBL/GenBank/DDBJ databases">
        <authorList>
            <person name="Tran Van P."/>
        </authorList>
    </citation>
    <scope>NUCLEOTIDE SEQUENCE</scope>
</reference>
<proteinExistence type="inferred from homology"/>
<comment type="similarity">
    <text evidence="1">Belongs to the SAPAP family.</text>
</comment>
<feature type="region of interest" description="Disordered" evidence="2">
    <location>
        <begin position="1"/>
        <end position="20"/>
    </location>
</feature>
<dbReference type="Pfam" id="PF03359">
    <property type="entry name" value="GKAP"/>
    <property type="match status" value="1"/>
</dbReference>
<dbReference type="PANTHER" id="PTHR12353:SF31">
    <property type="entry name" value="LD44824P"/>
    <property type="match status" value="1"/>
</dbReference>
<evidence type="ECO:0000313" key="3">
    <source>
        <dbReference type="EMBL" id="CAD7628035.1"/>
    </source>
</evidence>
<dbReference type="EMBL" id="CAJPIZ010005298">
    <property type="protein sequence ID" value="CAG2108465.1"/>
    <property type="molecule type" value="Genomic_DNA"/>
</dbReference>
<feature type="compositionally biased region" description="Polar residues" evidence="2">
    <location>
        <begin position="272"/>
        <end position="307"/>
    </location>
</feature>
<keyword evidence="4" id="KW-1185">Reference proteome</keyword>
<evidence type="ECO:0000256" key="2">
    <source>
        <dbReference type="SAM" id="MobiDB-lite"/>
    </source>
</evidence>
<feature type="region of interest" description="Disordered" evidence="2">
    <location>
        <begin position="451"/>
        <end position="494"/>
    </location>
</feature>
<feature type="compositionally biased region" description="Basic and acidic residues" evidence="2">
    <location>
        <begin position="470"/>
        <end position="487"/>
    </location>
</feature>
<dbReference type="Proteomes" id="UP000759131">
    <property type="component" value="Unassembled WGS sequence"/>
</dbReference>
<name>A0A7R9Q0U0_9ACAR</name>
<dbReference type="InterPro" id="IPR005026">
    <property type="entry name" value="SAPAP"/>
</dbReference>
<dbReference type="GO" id="GO:0098978">
    <property type="term" value="C:glutamatergic synapse"/>
    <property type="evidence" value="ECO:0007669"/>
    <property type="project" value="TreeGrafter"/>
</dbReference>
<gene>
    <name evidence="3" type="ORF">OSB1V03_LOCUS8458</name>
</gene>
<accession>A0A7R9Q0U0</accession>
<dbReference type="GO" id="GO:0099572">
    <property type="term" value="C:postsynaptic specialization"/>
    <property type="evidence" value="ECO:0007669"/>
    <property type="project" value="TreeGrafter"/>
</dbReference>